<gene>
    <name evidence="2" type="ORF">AWC14_16015</name>
</gene>
<proteinExistence type="predicted"/>
<keyword evidence="1" id="KW-0812">Transmembrane</keyword>
<keyword evidence="1" id="KW-0472">Membrane</keyword>
<dbReference type="Proteomes" id="UP000193487">
    <property type="component" value="Unassembled WGS sequence"/>
</dbReference>
<accession>A0A1X1XDI7</accession>
<evidence type="ECO:0000256" key="1">
    <source>
        <dbReference type="SAM" id="Phobius"/>
    </source>
</evidence>
<dbReference type="EMBL" id="LQPE01000172">
    <property type="protein sequence ID" value="ORV96728.1"/>
    <property type="molecule type" value="Genomic_DNA"/>
</dbReference>
<evidence type="ECO:0000313" key="3">
    <source>
        <dbReference type="Proteomes" id="UP000193487"/>
    </source>
</evidence>
<keyword evidence="3" id="KW-1185">Reference proteome</keyword>
<sequence length="91" mass="9999">MLQLSRSDKLRFAISMVVALVSAGGAITAVADGNWGSVVVLGIACAGALFAALGTLSKNPKIYRLVSNEWLIRAWRQNNERWHNEERQSSR</sequence>
<protein>
    <recommendedName>
        <fullName evidence="4">UsfY protein</fullName>
    </recommendedName>
</protein>
<feature type="transmembrane region" description="Helical" evidence="1">
    <location>
        <begin position="37"/>
        <end position="56"/>
    </location>
</feature>
<keyword evidence="1" id="KW-1133">Transmembrane helix</keyword>
<organism evidence="2 3">
    <name type="scientific">Mycobacterium kyorinense</name>
    <dbReference type="NCBI Taxonomy" id="487514"/>
    <lineage>
        <taxon>Bacteria</taxon>
        <taxon>Bacillati</taxon>
        <taxon>Actinomycetota</taxon>
        <taxon>Actinomycetes</taxon>
        <taxon>Mycobacteriales</taxon>
        <taxon>Mycobacteriaceae</taxon>
        <taxon>Mycobacterium</taxon>
    </lineage>
</organism>
<name>A0A1X1XDI7_9MYCO</name>
<dbReference type="AlphaFoldDB" id="A0A1X1XDI7"/>
<evidence type="ECO:0008006" key="4">
    <source>
        <dbReference type="Google" id="ProtNLM"/>
    </source>
</evidence>
<reference evidence="2 3" key="1">
    <citation type="submission" date="2016-01" db="EMBL/GenBank/DDBJ databases">
        <title>The new phylogeny of the genus Mycobacterium.</title>
        <authorList>
            <person name="Tarcisio F."/>
            <person name="Conor M."/>
            <person name="Antonella G."/>
            <person name="Elisabetta G."/>
            <person name="Giulia F.S."/>
            <person name="Sara T."/>
            <person name="Anna F."/>
            <person name="Clotilde B."/>
            <person name="Roberto B."/>
            <person name="Veronica D.S."/>
            <person name="Fabio R."/>
            <person name="Monica P."/>
            <person name="Olivier J."/>
            <person name="Enrico T."/>
            <person name="Nicola S."/>
        </authorList>
    </citation>
    <scope>NUCLEOTIDE SEQUENCE [LARGE SCALE GENOMIC DNA]</scope>
    <source>
        <strain evidence="2 3">DSM 45166</strain>
    </source>
</reference>
<comment type="caution">
    <text evidence="2">The sequence shown here is derived from an EMBL/GenBank/DDBJ whole genome shotgun (WGS) entry which is preliminary data.</text>
</comment>
<evidence type="ECO:0000313" key="2">
    <source>
        <dbReference type="EMBL" id="ORV96728.1"/>
    </source>
</evidence>
<feature type="transmembrane region" description="Helical" evidence="1">
    <location>
        <begin position="12"/>
        <end position="31"/>
    </location>
</feature>